<name>A0AAD7MIJ7_9AGAR</name>
<gene>
    <name evidence="2" type="ORF">B0H16DRAFT_1739638</name>
</gene>
<dbReference type="Proteomes" id="UP001215598">
    <property type="component" value="Unassembled WGS sequence"/>
</dbReference>
<evidence type="ECO:0000313" key="2">
    <source>
        <dbReference type="EMBL" id="KAJ7719041.1"/>
    </source>
</evidence>
<evidence type="ECO:0000256" key="1">
    <source>
        <dbReference type="SAM" id="MobiDB-lite"/>
    </source>
</evidence>
<sequence length="255" mass="26025">MVIVRRPYASTSIRPAFAPACRCLAISSPIRVASSQPIATITGPDEISLYAASRCSWMVPAALMKNAVSRYLSVSRAGPPARPAVPTLEPATRRAPTSPAPAPPANAWDVLGAEGTAPAPPVNGRDALDALDAEGTPAPPANTIGRITLGPAVDAKSEDADDIVNGVWEEGRPDGGVDFVAEAATLLGFSGGVSGSYKGTLPTPMSSSSSSDATAGVARRRCPRHVNSPMRELPSPVSVLSLILLAPGSVLTLGS</sequence>
<dbReference type="AlphaFoldDB" id="A0AAD7MIJ7"/>
<keyword evidence="3" id="KW-1185">Reference proteome</keyword>
<evidence type="ECO:0000313" key="3">
    <source>
        <dbReference type="Proteomes" id="UP001215598"/>
    </source>
</evidence>
<dbReference type="EMBL" id="JARKIB010000257">
    <property type="protein sequence ID" value="KAJ7719041.1"/>
    <property type="molecule type" value="Genomic_DNA"/>
</dbReference>
<protein>
    <submittedName>
        <fullName evidence="2">Uncharacterized protein</fullName>
    </submittedName>
</protein>
<comment type="caution">
    <text evidence="2">The sequence shown here is derived from an EMBL/GenBank/DDBJ whole genome shotgun (WGS) entry which is preliminary data.</text>
</comment>
<feature type="region of interest" description="Disordered" evidence="1">
    <location>
        <begin position="76"/>
        <end position="145"/>
    </location>
</feature>
<proteinExistence type="predicted"/>
<reference evidence="2" key="1">
    <citation type="submission" date="2023-03" db="EMBL/GenBank/DDBJ databases">
        <title>Massive genome expansion in bonnet fungi (Mycena s.s.) driven by repeated elements and novel gene families across ecological guilds.</title>
        <authorList>
            <consortium name="Lawrence Berkeley National Laboratory"/>
            <person name="Harder C.B."/>
            <person name="Miyauchi S."/>
            <person name="Viragh M."/>
            <person name="Kuo A."/>
            <person name="Thoen E."/>
            <person name="Andreopoulos B."/>
            <person name="Lu D."/>
            <person name="Skrede I."/>
            <person name="Drula E."/>
            <person name="Henrissat B."/>
            <person name="Morin E."/>
            <person name="Kohler A."/>
            <person name="Barry K."/>
            <person name="LaButti K."/>
            <person name="Morin E."/>
            <person name="Salamov A."/>
            <person name="Lipzen A."/>
            <person name="Mereny Z."/>
            <person name="Hegedus B."/>
            <person name="Baldrian P."/>
            <person name="Stursova M."/>
            <person name="Weitz H."/>
            <person name="Taylor A."/>
            <person name="Grigoriev I.V."/>
            <person name="Nagy L.G."/>
            <person name="Martin F."/>
            <person name="Kauserud H."/>
        </authorList>
    </citation>
    <scope>NUCLEOTIDE SEQUENCE</scope>
    <source>
        <strain evidence="2">CBHHK182m</strain>
    </source>
</reference>
<accession>A0AAD7MIJ7</accession>
<organism evidence="2 3">
    <name type="scientific">Mycena metata</name>
    <dbReference type="NCBI Taxonomy" id="1033252"/>
    <lineage>
        <taxon>Eukaryota</taxon>
        <taxon>Fungi</taxon>
        <taxon>Dikarya</taxon>
        <taxon>Basidiomycota</taxon>
        <taxon>Agaricomycotina</taxon>
        <taxon>Agaricomycetes</taxon>
        <taxon>Agaricomycetidae</taxon>
        <taxon>Agaricales</taxon>
        <taxon>Marasmiineae</taxon>
        <taxon>Mycenaceae</taxon>
        <taxon>Mycena</taxon>
    </lineage>
</organism>